<dbReference type="PANTHER" id="PTHR31285:SF0">
    <property type="entry name" value="NICOTINAMIDE MONONUCLEOTIDE ADENYLYLTRANSFERASE"/>
    <property type="match status" value="1"/>
</dbReference>
<sequence length="169" mass="19362">MSLFASEILHLAPPGSVVDIAITKHARFLDKSGELAQHYPGVQEQVYLTGYDTLVRILDTKYYPVAYTLEPLQAFFESNRIWCMFRTGDEWGGREAQRAYLEAIKRGDREVEGCKKEWGERIEFMDNDLGEPVSSTLVREAAKRQDGEVLGGLLTEKVKNWVLERKLYT</sequence>
<proteinExistence type="predicted"/>
<evidence type="ECO:0000313" key="2">
    <source>
        <dbReference type="Proteomes" id="UP001447188"/>
    </source>
</evidence>
<accession>A0ABR3GLI7</accession>
<keyword evidence="2" id="KW-1185">Reference proteome</keyword>
<dbReference type="EMBL" id="JBBBZM010000045">
    <property type="protein sequence ID" value="KAL0636670.1"/>
    <property type="molecule type" value="Genomic_DNA"/>
</dbReference>
<dbReference type="SUPFAM" id="SSF52374">
    <property type="entry name" value="Nucleotidylyl transferase"/>
    <property type="match status" value="1"/>
</dbReference>
<name>A0ABR3GLI7_9PEZI</name>
<reference evidence="1 2" key="1">
    <citation type="submission" date="2024-02" db="EMBL/GenBank/DDBJ databases">
        <title>Discinaceae phylogenomics.</title>
        <authorList>
            <person name="Dirks A.C."/>
            <person name="James T.Y."/>
        </authorList>
    </citation>
    <scope>NUCLEOTIDE SEQUENCE [LARGE SCALE GENOMIC DNA]</scope>
    <source>
        <strain evidence="1 2">ACD0624</strain>
    </source>
</reference>
<dbReference type="Gene3D" id="3.40.50.620">
    <property type="entry name" value="HUPs"/>
    <property type="match status" value="1"/>
</dbReference>
<evidence type="ECO:0000313" key="1">
    <source>
        <dbReference type="EMBL" id="KAL0636670.1"/>
    </source>
</evidence>
<gene>
    <name evidence="1" type="ORF">Q9L58_004278</name>
</gene>
<comment type="caution">
    <text evidence="1">The sequence shown here is derived from an EMBL/GenBank/DDBJ whole genome shotgun (WGS) entry which is preliminary data.</text>
</comment>
<dbReference type="Proteomes" id="UP001447188">
    <property type="component" value="Unassembled WGS sequence"/>
</dbReference>
<organism evidence="1 2">
    <name type="scientific">Discina gigas</name>
    <dbReference type="NCBI Taxonomy" id="1032678"/>
    <lineage>
        <taxon>Eukaryota</taxon>
        <taxon>Fungi</taxon>
        <taxon>Dikarya</taxon>
        <taxon>Ascomycota</taxon>
        <taxon>Pezizomycotina</taxon>
        <taxon>Pezizomycetes</taxon>
        <taxon>Pezizales</taxon>
        <taxon>Discinaceae</taxon>
        <taxon>Discina</taxon>
    </lineage>
</organism>
<dbReference type="PANTHER" id="PTHR31285">
    <property type="entry name" value="NICOTINAMIDE MONONUCLEOTIDE ADENYLYLTRANSFERASE"/>
    <property type="match status" value="1"/>
</dbReference>
<dbReference type="InterPro" id="IPR014729">
    <property type="entry name" value="Rossmann-like_a/b/a_fold"/>
</dbReference>
<protein>
    <submittedName>
        <fullName evidence="1">Uncharacterized protein</fullName>
    </submittedName>
</protein>